<dbReference type="EMBL" id="FOMZ01000012">
    <property type="protein sequence ID" value="SFE38253.1"/>
    <property type="molecule type" value="Genomic_DNA"/>
</dbReference>
<feature type="binding site" evidence="4">
    <location>
        <position position="183"/>
    </location>
    <ligand>
        <name>Zn(2+)</name>
        <dbReference type="ChEBI" id="CHEBI:29105"/>
    </ligand>
</feature>
<keyword evidence="4" id="KW-0479">Metal-binding</keyword>
<keyword evidence="2" id="KW-0808">Transferase</keyword>
<dbReference type="Proteomes" id="UP000198716">
    <property type="component" value="Unassembled WGS sequence"/>
</dbReference>
<dbReference type="InterPro" id="IPR050134">
    <property type="entry name" value="NAD-dep_sirtuin_deacylases"/>
</dbReference>
<dbReference type="PROSITE" id="PS50305">
    <property type="entry name" value="SIRTUIN"/>
    <property type="match status" value="1"/>
</dbReference>
<name>A0A1I2A5T3_9ACTN</name>
<keyword evidence="4" id="KW-0862">Zinc</keyword>
<protein>
    <recommendedName>
        <fullName evidence="1">protein acetyllysine N-acetyltransferase</fullName>
        <ecNumber evidence="1">2.3.1.286</ecNumber>
    </recommendedName>
</protein>
<proteinExistence type="predicted"/>
<evidence type="ECO:0000313" key="6">
    <source>
        <dbReference type="EMBL" id="SFE38253.1"/>
    </source>
</evidence>
<feature type="active site" description="Proton acceptor" evidence="4">
    <location>
        <position position="175"/>
    </location>
</feature>
<reference evidence="7" key="1">
    <citation type="submission" date="2016-10" db="EMBL/GenBank/DDBJ databases">
        <authorList>
            <person name="Varghese N."/>
            <person name="Submissions S."/>
        </authorList>
    </citation>
    <scope>NUCLEOTIDE SEQUENCE [LARGE SCALE GENOMIC DNA]</scope>
    <source>
        <strain evidence="7">DSM 45004</strain>
    </source>
</reference>
<dbReference type="SUPFAM" id="SSF52467">
    <property type="entry name" value="DHS-like NAD/FAD-binding domain"/>
    <property type="match status" value="1"/>
</dbReference>
<dbReference type="EC" id="2.3.1.286" evidence="1"/>
<evidence type="ECO:0000259" key="5">
    <source>
        <dbReference type="PROSITE" id="PS50305"/>
    </source>
</evidence>
<dbReference type="Gene3D" id="3.40.50.1220">
    <property type="entry name" value="TPP-binding domain"/>
    <property type="match status" value="1"/>
</dbReference>
<gene>
    <name evidence="6" type="ORF">SAMN04487819_11291</name>
</gene>
<evidence type="ECO:0000256" key="1">
    <source>
        <dbReference type="ARBA" id="ARBA00012928"/>
    </source>
</evidence>
<dbReference type="Gene3D" id="3.30.1600.10">
    <property type="entry name" value="SIR2/SIRT2 'Small Domain"/>
    <property type="match status" value="1"/>
</dbReference>
<keyword evidence="3" id="KW-0520">NAD</keyword>
<evidence type="ECO:0000256" key="2">
    <source>
        <dbReference type="ARBA" id="ARBA00022679"/>
    </source>
</evidence>
<dbReference type="PANTHER" id="PTHR11085">
    <property type="entry name" value="NAD-DEPENDENT PROTEIN DEACYLASE SIRTUIN-5, MITOCHONDRIAL-RELATED"/>
    <property type="match status" value="1"/>
</dbReference>
<dbReference type="CDD" id="cd01407">
    <property type="entry name" value="SIR2-fam"/>
    <property type="match status" value="1"/>
</dbReference>
<accession>A0A1I2A5T3</accession>
<evidence type="ECO:0000256" key="4">
    <source>
        <dbReference type="PROSITE-ProRule" id="PRU00236"/>
    </source>
</evidence>
<evidence type="ECO:0000256" key="3">
    <source>
        <dbReference type="ARBA" id="ARBA00023027"/>
    </source>
</evidence>
<feature type="binding site" evidence="4">
    <location>
        <position position="208"/>
    </location>
    <ligand>
        <name>Zn(2+)</name>
        <dbReference type="ChEBI" id="CHEBI:29105"/>
    </ligand>
</feature>
<dbReference type="GO" id="GO:0017136">
    <property type="term" value="F:histone deacetylase activity, NAD-dependent"/>
    <property type="evidence" value="ECO:0007669"/>
    <property type="project" value="TreeGrafter"/>
</dbReference>
<feature type="binding site" evidence="4">
    <location>
        <position position="211"/>
    </location>
    <ligand>
        <name>Zn(2+)</name>
        <dbReference type="ChEBI" id="CHEBI:29105"/>
    </ligand>
</feature>
<dbReference type="PANTHER" id="PTHR11085:SF4">
    <property type="entry name" value="NAD-DEPENDENT PROTEIN DEACYLASE"/>
    <property type="match status" value="1"/>
</dbReference>
<dbReference type="Pfam" id="PF02146">
    <property type="entry name" value="SIR2"/>
    <property type="match status" value="1"/>
</dbReference>
<feature type="binding site" evidence="4">
    <location>
        <position position="186"/>
    </location>
    <ligand>
        <name>Zn(2+)</name>
        <dbReference type="ChEBI" id="CHEBI:29105"/>
    </ligand>
</feature>
<dbReference type="GO" id="GO:0046872">
    <property type="term" value="F:metal ion binding"/>
    <property type="evidence" value="ECO:0007669"/>
    <property type="project" value="UniProtKB-KW"/>
</dbReference>
<organism evidence="6 7">
    <name type="scientific">Actinopolyspora alba</name>
    <dbReference type="NCBI Taxonomy" id="673379"/>
    <lineage>
        <taxon>Bacteria</taxon>
        <taxon>Bacillati</taxon>
        <taxon>Actinomycetota</taxon>
        <taxon>Actinomycetes</taxon>
        <taxon>Actinopolysporales</taxon>
        <taxon>Actinopolysporaceae</taxon>
        <taxon>Actinopolyspora</taxon>
        <taxon>Actinopolyspora alba group</taxon>
    </lineage>
</organism>
<sequence>MLRFGKGELLEFHGVIATVCVRSSSRYSSIHLPGVTRNRRATVVGVGECDEEDAAGWRRACELVAAARRITVLTGAGISTGAGIPDFRGPNGVWTRDPRAQRLSDIDSYLADPEVRRAAWRSRAQHPAWEAEPGPAHRAFTELANSGRLRALLTQNIDELHQRAGLDPELVLELHGSMFGTVCLECAETGTMRAALRRVAEGDPDPSCERCGGILKSATVSFGQALDPEVVRSGQRAAMDCELFLTAGTSLTVHPAAGFAELAARAGADLIVCNAEPTPYDDQAAAVLRGNLDEVLPRLLSVPTVPNSSPLRTWGDPSTW</sequence>
<dbReference type="GO" id="GO:0070403">
    <property type="term" value="F:NAD+ binding"/>
    <property type="evidence" value="ECO:0007669"/>
    <property type="project" value="InterPro"/>
</dbReference>
<feature type="domain" description="Deacetylase sirtuin-type" evidence="5">
    <location>
        <begin position="47"/>
        <end position="308"/>
    </location>
</feature>
<dbReference type="InterPro" id="IPR029035">
    <property type="entry name" value="DHS-like_NAD/FAD-binding_dom"/>
</dbReference>
<evidence type="ECO:0000313" key="7">
    <source>
        <dbReference type="Proteomes" id="UP000198716"/>
    </source>
</evidence>
<dbReference type="AlphaFoldDB" id="A0A1I2A5T3"/>
<dbReference type="InterPro" id="IPR026591">
    <property type="entry name" value="Sirtuin_cat_small_dom_sf"/>
</dbReference>
<dbReference type="InterPro" id="IPR003000">
    <property type="entry name" value="Sirtuin"/>
</dbReference>
<keyword evidence="7" id="KW-1185">Reference proteome</keyword>
<dbReference type="InterPro" id="IPR026590">
    <property type="entry name" value="Ssirtuin_cat_dom"/>
</dbReference>